<dbReference type="EC" id="5.1.3.13" evidence="3 7"/>
<accession>A0A7W6K5W7</accession>
<feature type="site" description="Participates in a stacking interaction with the thymidine ring of dTDP-4-oxo-6-deoxyglucose" evidence="6">
    <location>
        <position position="138"/>
    </location>
</feature>
<protein>
    <recommendedName>
        <fullName evidence="4 7">dTDP-4-dehydrorhamnose 3,5-epimerase</fullName>
        <ecNumber evidence="3 7">5.1.3.13</ecNumber>
    </recommendedName>
    <alternativeName>
        <fullName evidence="7">Thymidine diphospho-4-keto-rhamnose 3,5-epimerase</fullName>
    </alternativeName>
</protein>
<comment type="catalytic activity">
    <reaction evidence="1 7">
        <text>dTDP-4-dehydro-6-deoxy-alpha-D-glucose = dTDP-4-dehydro-beta-L-rhamnose</text>
        <dbReference type="Rhea" id="RHEA:16969"/>
        <dbReference type="ChEBI" id="CHEBI:57649"/>
        <dbReference type="ChEBI" id="CHEBI:62830"/>
        <dbReference type="EC" id="5.1.3.13"/>
    </reaction>
</comment>
<sequence>MFEISKTEIAGLMRLDPVVRSDTRGRFVKTFHADFFTAHGLRTDFAESYYSLSRKGVLRGMHFQTPPAQHAKLVHCAAGRILDVVVDLRRSEPSYGQFVSFELNADKGTLLYIPEGCAHGFLALSEDAMTVYNVTSVYTPAEDSGILWSSFGFEWPVREPLLSDRDLGFLPLSRFDSPF</sequence>
<dbReference type="PANTHER" id="PTHR21047:SF2">
    <property type="entry name" value="THYMIDINE DIPHOSPHO-4-KETO-RHAMNOSE 3,5-EPIMERASE"/>
    <property type="match status" value="1"/>
</dbReference>
<evidence type="ECO:0000313" key="8">
    <source>
        <dbReference type="EMBL" id="MBB4104582.1"/>
    </source>
</evidence>
<dbReference type="UniPathway" id="UPA00124"/>
<dbReference type="SUPFAM" id="SSF51182">
    <property type="entry name" value="RmlC-like cupins"/>
    <property type="match status" value="1"/>
</dbReference>
<evidence type="ECO:0000313" key="9">
    <source>
        <dbReference type="Proteomes" id="UP000584824"/>
    </source>
</evidence>
<dbReference type="GO" id="GO:0005829">
    <property type="term" value="C:cytosol"/>
    <property type="evidence" value="ECO:0007669"/>
    <property type="project" value="TreeGrafter"/>
</dbReference>
<keyword evidence="9" id="KW-1185">Reference proteome</keyword>
<dbReference type="Pfam" id="PF00908">
    <property type="entry name" value="dTDP_sugar_isom"/>
    <property type="match status" value="1"/>
</dbReference>
<dbReference type="InterPro" id="IPR014710">
    <property type="entry name" value="RmlC-like_jellyroll"/>
</dbReference>
<evidence type="ECO:0000256" key="1">
    <source>
        <dbReference type="ARBA" id="ARBA00001298"/>
    </source>
</evidence>
<feature type="active site" description="Proton acceptor" evidence="5">
    <location>
        <position position="62"/>
    </location>
</feature>
<dbReference type="CDD" id="cd00438">
    <property type="entry name" value="cupin_RmlC"/>
    <property type="match status" value="1"/>
</dbReference>
<dbReference type="Gene3D" id="2.60.120.10">
    <property type="entry name" value="Jelly Rolls"/>
    <property type="match status" value="1"/>
</dbReference>
<dbReference type="PANTHER" id="PTHR21047">
    <property type="entry name" value="DTDP-6-DEOXY-D-GLUCOSE-3,5 EPIMERASE"/>
    <property type="match status" value="1"/>
</dbReference>
<comment type="similarity">
    <text evidence="7">Belongs to the dTDP-4-dehydrorhamnose 3,5-epimerase family.</text>
</comment>
<dbReference type="EMBL" id="JACIDU010000013">
    <property type="protein sequence ID" value="MBB4104582.1"/>
    <property type="molecule type" value="Genomic_DNA"/>
</dbReference>
<organism evidence="8 9">
    <name type="scientific">Allorhizobium borbori</name>
    <dbReference type="NCBI Taxonomy" id="485907"/>
    <lineage>
        <taxon>Bacteria</taxon>
        <taxon>Pseudomonadati</taxon>
        <taxon>Pseudomonadota</taxon>
        <taxon>Alphaproteobacteria</taxon>
        <taxon>Hyphomicrobiales</taxon>
        <taxon>Rhizobiaceae</taxon>
        <taxon>Rhizobium/Agrobacterium group</taxon>
        <taxon>Allorhizobium</taxon>
    </lineage>
</organism>
<evidence type="ECO:0000256" key="3">
    <source>
        <dbReference type="ARBA" id="ARBA00012098"/>
    </source>
</evidence>
<name>A0A7W6K5W7_9HYPH</name>
<dbReference type="InterPro" id="IPR011051">
    <property type="entry name" value="RmlC_Cupin_sf"/>
</dbReference>
<dbReference type="NCBIfam" id="TIGR01221">
    <property type="entry name" value="rmlC"/>
    <property type="match status" value="1"/>
</dbReference>
<comment type="pathway">
    <text evidence="7">Carbohydrate biosynthesis; dTDP-L-rhamnose biosynthesis.</text>
</comment>
<keyword evidence="7" id="KW-0413">Isomerase</keyword>
<feature type="active site" description="Proton donor" evidence="5">
    <location>
        <position position="132"/>
    </location>
</feature>
<dbReference type="GO" id="GO:0019305">
    <property type="term" value="P:dTDP-rhamnose biosynthetic process"/>
    <property type="evidence" value="ECO:0007669"/>
    <property type="project" value="UniProtKB-UniRule"/>
</dbReference>
<dbReference type="GO" id="GO:0000271">
    <property type="term" value="P:polysaccharide biosynthetic process"/>
    <property type="evidence" value="ECO:0007669"/>
    <property type="project" value="TreeGrafter"/>
</dbReference>
<evidence type="ECO:0000256" key="6">
    <source>
        <dbReference type="PIRSR" id="PIRSR600888-3"/>
    </source>
</evidence>
<comment type="subunit">
    <text evidence="7">Homodimer.</text>
</comment>
<gene>
    <name evidence="8" type="ORF">GGQ66_003160</name>
</gene>
<comment type="caution">
    <text evidence="8">The sequence shown here is derived from an EMBL/GenBank/DDBJ whole genome shotgun (WGS) entry which is preliminary data.</text>
</comment>
<proteinExistence type="inferred from homology"/>
<evidence type="ECO:0000256" key="7">
    <source>
        <dbReference type="RuleBase" id="RU364069"/>
    </source>
</evidence>
<reference evidence="8 9" key="1">
    <citation type="submission" date="2020-08" db="EMBL/GenBank/DDBJ databases">
        <title>Genomic Encyclopedia of Type Strains, Phase IV (KMG-IV): sequencing the most valuable type-strain genomes for metagenomic binning, comparative biology and taxonomic classification.</title>
        <authorList>
            <person name="Goeker M."/>
        </authorList>
    </citation>
    <scope>NUCLEOTIDE SEQUENCE [LARGE SCALE GENOMIC DNA]</scope>
    <source>
        <strain evidence="8 9">DSM 26385</strain>
    </source>
</reference>
<evidence type="ECO:0000256" key="2">
    <source>
        <dbReference type="ARBA" id="ARBA00001997"/>
    </source>
</evidence>
<evidence type="ECO:0000256" key="5">
    <source>
        <dbReference type="PIRSR" id="PIRSR600888-1"/>
    </source>
</evidence>
<dbReference type="InterPro" id="IPR000888">
    <property type="entry name" value="RmlC-like"/>
</dbReference>
<dbReference type="GO" id="GO:0008830">
    <property type="term" value="F:dTDP-4-dehydrorhamnose 3,5-epimerase activity"/>
    <property type="evidence" value="ECO:0007669"/>
    <property type="project" value="UniProtKB-UniRule"/>
</dbReference>
<dbReference type="AlphaFoldDB" id="A0A7W6K5W7"/>
<dbReference type="Proteomes" id="UP000584824">
    <property type="component" value="Unassembled WGS sequence"/>
</dbReference>
<evidence type="ECO:0000256" key="4">
    <source>
        <dbReference type="ARBA" id="ARBA00019595"/>
    </source>
</evidence>
<dbReference type="RefSeq" id="WP_183793667.1">
    <property type="nucleotide sequence ID" value="NZ_JACIDU010000013.1"/>
</dbReference>
<comment type="function">
    <text evidence="2 7">Catalyzes the epimerization of the C3' and C5'positions of dTDP-6-deoxy-D-xylo-4-hexulose, forming dTDP-6-deoxy-L-lyxo-4-hexulose.</text>
</comment>